<name>A0A4Y6EW38_9CAUD</name>
<feature type="region of interest" description="Disordered" evidence="1">
    <location>
        <begin position="56"/>
        <end position="85"/>
    </location>
</feature>
<proteinExistence type="predicted"/>
<dbReference type="Proteomes" id="UP000320165">
    <property type="component" value="Genome"/>
</dbReference>
<reference evidence="2 3" key="1">
    <citation type="submission" date="2019-05" db="EMBL/GenBank/DDBJ databases">
        <authorList>
            <person name="Arechiga-Carvajal E.T."/>
            <person name="Zapata-Morin P.A."/>
            <person name="Rodriguez-Garza N.E."/>
            <person name="Rodriguez-Recio F.R."/>
            <person name="Caruso S.M."/>
            <person name="Garlena R.A."/>
            <person name="Russell D.A."/>
            <person name="Pope W.H."/>
            <person name="Jacobs-Sera D."/>
            <person name="Hatfull G.F."/>
        </authorList>
    </citation>
    <scope>NUCLEOTIDE SEQUENCE [LARGE SCALE GENOMIC DNA]</scope>
</reference>
<evidence type="ECO:0000313" key="2">
    <source>
        <dbReference type="EMBL" id="QDF20189.1"/>
    </source>
</evidence>
<evidence type="ECO:0000256" key="1">
    <source>
        <dbReference type="SAM" id="MobiDB-lite"/>
    </source>
</evidence>
<gene>
    <name evidence="2" type="primary">87</name>
    <name evidence="2" type="ORF">SEA_TUBS_87</name>
</gene>
<organism evidence="2 3">
    <name type="scientific">Mycobacterium phage Tubs</name>
    <dbReference type="NCBI Taxonomy" id="2559715"/>
    <lineage>
        <taxon>Viruses</taxon>
        <taxon>Duplodnaviria</taxon>
        <taxon>Heunggongvirae</taxon>
        <taxon>Uroviricota</taxon>
        <taxon>Caudoviricetes</taxon>
        <taxon>Fromanvirus</taxon>
        <taxon>Fromanvirus packman</taxon>
    </lineage>
</organism>
<dbReference type="EMBL" id="MK977713">
    <property type="protein sequence ID" value="QDF20189.1"/>
    <property type="molecule type" value="Genomic_DNA"/>
</dbReference>
<protein>
    <submittedName>
        <fullName evidence="2">Uncharacterized protein</fullName>
    </submittedName>
</protein>
<dbReference type="Pfam" id="PF23829">
    <property type="entry name" value="DUF7199"/>
    <property type="match status" value="1"/>
</dbReference>
<dbReference type="InterPro" id="IPR055623">
    <property type="entry name" value="DUF7199"/>
</dbReference>
<sequence length="94" mass="10180">MRTAHLLTGLVFAVVLGNAPGVIAEASSAPLCEVRSDAHVAEHGGLTADNSYHIQHGELPTCNGSDQTARQGGDTDNDDDRDKKSRYCRKHWYC</sequence>
<accession>A0A4Y6EW38</accession>
<evidence type="ECO:0000313" key="3">
    <source>
        <dbReference type="Proteomes" id="UP000320165"/>
    </source>
</evidence>